<dbReference type="PANTHER" id="PTHR43685:SF3">
    <property type="entry name" value="SLR2126 PROTEIN"/>
    <property type="match status" value="1"/>
</dbReference>
<keyword evidence="3" id="KW-1185">Reference proteome</keyword>
<evidence type="ECO:0000313" key="3">
    <source>
        <dbReference type="Proteomes" id="UP000220922"/>
    </source>
</evidence>
<dbReference type="OrthoDB" id="9766971at2"/>
<dbReference type="InterPro" id="IPR001173">
    <property type="entry name" value="Glyco_trans_2-like"/>
</dbReference>
<comment type="caution">
    <text evidence="2">The sequence shown here is derived from an EMBL/GenBank/DDBJ whole genome shotgun (WGS) entry which is preliminary data.</text>
</comment>
<dbReference type="PANTHER" id="PTHR43685">
    <property type="entry name" value="GLYCOSYLTRANSFERASE"/>
    <property type="match status" value="1"/>
</dbReference>
<dbReference type="RefSeq" id="WP_097654258.1">
    <property type="nucleotide sequence ID" value="NZ_LYXE01000127.1"/>
</dbReference>
<dbReference type="Gene3D" id="3.90.550.10">
    <property type="entry name" value="Spore Coat Polysaccharide Biosynthesis Protein SpsA, Chain A"/>
    <property type="match status" value="1"/>
</dbReference>
<feature type="domain" description="Glycosyltransferase 2-like" evidence="1">
    <location>
        <begin position="8"/>
        <end position="174"/>
    </location>
</feature>
<accession>A0A2H3KIE3</accession>
<gene>
    <name evidence="2" type="ORF">A9Q02_04025</name>
</gene>
<evidence type="ECO:0000259" key="1">
    <source>
        <dbReference type="Pfam" id="PF00535"/>
    </source>
</evidence>
<dbReference type="InterPro" id="IPR029044">
    <property type="entry name" value="Nucleotide-diphossugar_trans"/>
</dbReference>
<dbReference type="InterPro" id="IPR050834">
    <property type="entry name" value="Glycosyltransf_2"/>
</dbReference>
<protein>
    <recommendedName>
        <fullName evidence="1">Glycosyltransferase 2-like domain-containing protein</fullName>
    </recommendedName>
</protein>
<dbReference type="CDD" id="cd00761">
    <property type="entry name" value="Glyco_tranf_GTA_type"/>
    <property type="match status" value="1"/>
</dbReference>
<dbReference type="Pfam" id="PF00535">
    <property type="entry name" value="Glycos_transf_2"/>
    <property type="match status" value="1"/>
</dbReference>
<dbReference type="EMBL" id="LYXE01000127">
    <property type="protein sequence ID" value="PDV97630.1"/>
    <property type="molecule type" value="Genomic_DNA"/>
</dbReference>
<proteinExistence type="predicted"/>
<reference evidence="2 3" key="1">
    <citation type="submission" date="2016-05" db="EMBL/GenBank/DDBJ databases">
        <authorList>
            <person name="Lavstsen T."/>
            <person name="Jespersen J.S."/>
        </authorList>
    </citation>
    <scope>NUCLEOTIDE SEQUENCE [LARGE SCALE GENOMIC DNA]</scope>
    <source>
        <strain evidence="2 3">B7-9</strain>
    </source>
</reference>
<dbReference type="Proteomes" id="UP000220922">
    <property type="component" value="Unassembled WGS sequence"/>
</dbReference>
<dbReference type="AlphaFoldDB" id="A0A2H3KIE3"/>
<organism evidence="2 3">
    <name type="scientific">Candidatus Chloroploca asiatica</name>
    <dbReference type="NCBI Taxonomy" id="1506545"/>
    <lineage>
        <taxon>Bacteria</taxon>
        <taxon>Bacillati</taxon>
        <taxon>Chloroflexota</taxon>
        <taxon>Chloroflexia</taxon>
        <taxon>Chloroflexales</taxon>
        <taxon>Chloroflexineae</taxon>
        <taxon>Oscillochloridaceae</taxon>
        <taxon>Candidatus Chloroploca</taxon>
    </lineage>
</organism>
<evidence type="ECO:0000313" key="2">
    <source>
        <dbReference type="EMBL" id="PDV97630.1"/>
    </source>
</evidence>
<dbReference type="SUPFAM" id="SSF53448">
    <property type="entry name" value="Nucleotide-diphospho-sugar transferases"/>
    <property type="match status" value="1"/>
</dbReference>
<name>A0A2H3KIE3_9CHLR</name>
<sequence length="420" mass="46776">MSHMLLVSVIIPTHNRRASLLRCLDALAAQDMPMDQVEVIVVADSCHDASEQAARAYAAEAPFQLRVASHAARSAAATRNLGAQMARGAVLVFLDDDMVILPGCLRAHLHALQSYDVSIGYSQPIIPDRPTHWQMGARQWWEDRFRAMEVAGYRFSYHDLFSGNLAIHSELFSRVGEFDLAFAGRLEDYELGVRLLQTGAQFAFTRAAHTRHYEASDLDTWVRRVGYDGEAEVQMVRKHPALRSLIFGDVLAVADTVTKVMIRVAAATIDQGPQIEQVLVALIRFAEALTLRHRRAQLLRVARDYSYWRGVARAVDGGGRVSTWLRESKPLVLAADAPVLDLADPPLGGTLDALLAAGTRQGLRVTLAGVKVYEVLPHPAAEPLRLEHIRYLLREASRHKILPGVVLYMMQKEQRLCWPV</sequence>